<dbReference type="EMBL" id="JABFUC010000020">
    <property type="protein sequence ID" value="MCG6659714.1"/>
    <property type="molecule type" value="Genomic_DNA"/>
</dbReference>
<evidence type="ECO:0000256" key="6">
    <source>
        <dbReference type="ARBA" id="ARBA00022691"/>
    </source>
</evidence>
<proteinExistence type="predicted"/>
<keyword evidence="4 8" id="KW-0489">Methyltransferase</keyword>
<dbReference type="EC" id="2.1.1.33" evidence="3"/>
<accession>A0ABS9PE44</accession>
<keyword evidence="9" id="KW-1185">Reference proteome</keyword>
<comment type="caution">
    <text evidence="8">The sequence shown here is derived from an EMBL/GenBank/DDBJ whole genome shotgun (WGS) entry which is preliminary data.</text>
</comment>
<evidence type="ECO:0000313" key="9">
    <source>
        <dbReference type="Proteomes" id="UP000814385"/>
    </source>
</evidence>
<dbReference type="SUPFAM" id="SSF53335">
    <property type="entry name" value="S-adenosyl-L-methionine-dependent methyltransferases"/>
    <property type="match status" value="1"/>
</dbReference>
<gene>
    <name evidence="8" type="ORF">HOP52_18350</name>
</gene>
<keyword evidence="7" id="KW-0819">tRNA processing</keyword>
<evidence type="ECO:0000256" key="3">
    <source>
        <dbReference type="ARBA" id="ARBA00011977"/>
    </source>
</evidence>
<evidence type="ECO:0000313" key="8">
    <source>
        <dbReference type="EMBL" id="MCG6659714.1"/>
    </source>
</evidence>
<protein>
    <recommendedName>
        <fullName evidence="3">tRNA (guanine(46)-N(7))-methyltransferase</fullName>
        <ecNumber evidence="3">2.1.1.33</ecNumber>
    </recommendedName>
</protein>
<dbReference type="GO" id="GO:0008168">
    <property type="term" value="F:methyltransferase activity"/>
    <property type="evidence" value="ECO:0007669"/>
    <property type="project" value="UniProtKB-KW"/>
</dbReference>
<keyword evidence="6" id="KW-0949">S-adenosyl-L-methionine</keyword>
<comment type="function">
    <text evidence="2">Catalyzes the formation of N(7)-methylguanine at position 46 (m7G46) in tRNA.</text>
</comment>
<evidence type="ECO:0000256" key="7">
    <source>
        <dbReference type="ARBA" id="ARBA00022694"/>
    </source>
</evidence>
<dbReference type="InterPro" id="IPR029063">
    <property type="entry name" value="SAM-dependent_MTases_sf"/>
</dbReference>
<name>A0ABS9PE44_9GAMM</name>
<sequence length="234" mass="25885">MHASSRTVTTNQSGPHDDLIRRVERALAHPLRKPLAAHTRDAFAQADAWLGRRGAPLILDAGCGVGVSTRRLAERFPEHAVIGVDRSADRLARDHGPLPANALLVRADLVDFWRLALAADWRPQRHYLLYPNPYPKAAHLKMRWHGHPVFPALLALGGRLELRSNWRLYVEEFALAVERATGEQAELAPHLPDPCLTPFEQKYHASGQSLWRLVAALPHSPSLVPQPDAGAADG</sequence>
<dbReference type="GO" id="GO:0032259">
    <property type="term" value="P:methylation"/>
    <property type="evidence" value="ECO:0007669"/>
    <property type="project" value="UniProtKB-KW"/>
</dbReference>
<evidence type="ECO:0000256" key="5">
    <source>
        <dbReference type="ARBA" id="ARBA00022679"/>
    </source>
</evidence>
<dbReference type="Pfam" id="PF02390">
    <property type="entry name" value="Methyltransf_4"/>
    <property type="match status" value="1"/>
</dbReference>
<organism evidence="8 9">
    <name type="scientific">Billgrantia campisalis</name>
    <dbReference type="NCBI Taxonomy" id="74661"/>
    <lineage>
        <taxon>Bacteria</taxon>
        <taxon>Pseudomonadati</taxon>
        <taxon>Pseudomonadota</taxon>
        <taxon>Gammaproteobacteria</taxon>
        <taxon>Oceanospirillales</taxon>
        <taxon>Halomonadaceae</taxon>
        <taxon>Billgrantia</taxon>
    </lineage>
</organism>
<dbReference type="Proteomes" id="UP000814385">
    <property type="component" value="Unassembled WGS sequence"/>
</dbReference>
<comment type="catalytic activity">
    <reaction evidence="1">
        <text>guanosine(46) in tRNA + S-adenosyl-L-methionine = N(7)-methylguanosine(46) in tRNA + S-adenosyl-L-homocysteine</text>
        <dbReference type="Rhea" id="RHEA:42708"/>
        <dbReference type="Rhea" id="RHEA-COMP:10188"/>
        <dbReference type="Rhea" id="RHEA-COMP:10189"/>
        <dbReference type="ChEBI" id="CHEBI:57856"/>
        <dbReference type="ChEBI" id="CHEBI:59789"/>
        <dbReference type="ChEBI" id="CHEBI:74269"/>
        <dbReference type="ChEBI" id="CHEBI:74480"/>
        <dbReference type="EC" id="2.1.1.33"/>
    </reaction>
</comment>
<evidence type="ECO:0000256" key="1">
    <source>
        <dbReference type="ARBA" id="ARBA00000142"/>
    </source>
</evidence>
<dbReference type="Gene3D" id="3.40.50.150">
    <property type="entry name" value="Vaccinia Virus protein VP39"/>
    <property type="match status" value="1"/>
</dbReference>
<reference evidence="8 9" key="1">
    <citation type="submission" date="2020-05" db="EMBL/GenBank/DDBJ databases">
        <title>Comparative genomic analysis of denitrifying bacteria from Halomonas genus.</title>
        <authorList>
            <person name="Wang L."/>
            <person name="Shao Z."/>
        </authorList>
    </citation>
    <scope>NUCLEOTIDE SEQUENCE [LARGE SCALE GENOMIC DNA]</scope>
    <source>
        <strain evidence="8 9">A4</strain>
    </source>
</reference>
<dbReference type="InterPro" id="IPR003358">
    <property type="entry name" value="tRNA_(Gua-N-7)_MeTrfase_Trmb"/>
</dbReference>
<evidence type="ECO:0000256" key="4">
    <source>
        <dbReference type="ARBA" id="ARBA00022603"/>
    </source>
</evidence>
<dbReference type="PROSITE" id="PS51625">
    <property type="entry name" value="SAM_MT_TRMB"/>
    <property type="match status" value="1"/>
</dbReference>
<evidence type="ECO:0000256" key="2">
    <source>
        <dbReference type="ARBA" id="ARBA00003015"/>
    </source>
</evidence>
<dbReference type="CDD" id="cd02440">
    <property type="entry name" value="AdoMet_MTases"/>
    <property type="match status" value="1"/>
</dbReference>
<dbReference type="RefSeq" id="WP_238978974.1">
    <property type="nucleotide sequence ID" value="NZ_JABFUC010000020.1"/>
</dbReference>
<keyword evidence="5" id="KW-0808">Transferase</keyword>